<evidence type="ECO:0000313" key="2">
    <source>
        <dbReference type="Proteomes" id="UP000287651"/>
    </source>
</evidence>
<reference evidence="1 2" key="1">
    <citation type="journal article" date="2014" name="Agronomy (Basel)">
        <title>A Draft Genome Sequence for Ensete ventricosum, the Drought-Tolerant Tree Against Hunger.</title>
        <authorList>
            <person name="Harrison J."/>
            <person name="Moore K.A."/>
            <person name="Paszkiewicz K."/>
            <person name="Jones T."/>
            <person name="Grant M."/>
            <person name="Ambacheew D."/>
            <person name="Muzemil S."/>
            <person name="Studholme D.J."/>
        </authorList>
    </citation>
    <scope>NUCLEOTIDE SEQUENCE [LARGE SCALE GENOMIC DNA]</scope>
</reference>
<proteinExistence type="predicted"/>
<dbReference type="AlphaFoldDB" id="A0A427AY46"/>
<protein>
    <submittedName>
        <fullName evidence="1">Uncharacterized protein</fullName>
    </submittedName>
</protein>
<evidence type="ECO:0000313" key="1">
    <source>
        <dbReference type="EMBL" id="RRT81115.1"/>
    </source>
</evidence>
<sequence>MYYEEEGRDQRACSIPLPPEGASLGELGLTPGGLAENGLAIAAHHDGLRVAEHCRSATQSHGRTLQSTQIVQDEVPIEDLGNLIRGTGTYMLKQPWHFTSYDFKANRNTIRFPERTKETKSPELSWRYEGAELP</sequence>
<organism evidence="1 2">
    <name type="scientific">Ensete ventricosum</name>
    <name type="common">Abyssinian banana</name>
    <name type="synonym">Musa ensete</name>
    <dbReference type="NCBI Taxonomy" id="4639"/>
    <lineage>
        <taxon>Eukaryota</taxon>
        <taxon>Viridiplantae</taxon>
        <taxon>Streptophyta</taxon>
        <taxon>Embryophyta</taxon>
        <taxon>Tracheophyta</taxon>
        <taxon>Spermatophyta</taxon>
        <taxon>Magnoliopsida</taxon>
        <taxon>Liliopsida</taxon>
        <taxon>Zingiberales</taxon>
        <taxon>Musaceae</taxon>
        <taxon>Ensete</taxon>
    </lineage>
</organism>
<dbReference type="Proteomes" id="UP000287651">
    <property type="component" value="Unassembled WGS sequence"/>
</dbReference>
<dbReference type="EMBL" id="AMZH03000988">
    <property type="protein sequence ID" value="RRT81115.1"/>
    <property type="molecule type" value="Genomic_DNA"/>
</dbReference>
<gene>
    <name evidence="1" type="ORF">B296_00014314</name>
</gene>
<name>A0A427AY46_ENSVE</name>
<comment type="caution">
    <text evidence="1">The sequence shown here is derived from an EMBL/GenBank/DDBJ whole genome shotgun (WGS) entry which is preliminary data.</text>
</comment>
<accession>A0A427AY46</accession>